<evidence type="ECO:0000313" key="4">
    <source>
        <dbReference type="EMBL" id="CZR52704.1"/>
    </source>
</evidence>
<feature type="domain" description="Peptidase A1" evidence="3">
    <location>
        <begin position="27"/>
        <end position="378"/>
    </location>
</feature>
<dbReference type="CDD" id="cd05471">
    <property type="entry name" value="pepsin_like"/>
    <property type="match status" value="1"/>
</dbReference>
<protein>
    <recommendedName>
        <fullName evidence="3">Peptidase A1 domain-containing protein</fullName>
    </recommendedName>
</protein>
<keyword evidence="2" id="KW-1133">Transmembrane helix</keyword>
<dbReference type="InterPro" id="IPR034164">
    <property type="entry name" value="Pepsin-like_dom"/>
</dbReference>
<organism evidence="4 5">
    <name type="scientific">Phialocephala subalpina</name>
    <dbReference type="NCBI Taxonomy" id="576137"/>
    <lineage>
        <taxon>Eukaryota</taxon>
        <taxon>Fungi</taxon>
        <taxon>Dikarya</taxon>
        <taxon>Ascomycota</taxon>
        <taxon>Pezizomycotina</taxon>
        <taxon>Leotiomycetes</taxon>
        <taxon>Helotiales</taxon>
        <taxon>Mollisiaceae</taxon>
        <taxon>Phialocephala</taxon>
        <taxon>Phialocephala fortinii species complex</taxon>
    </lineage>
</organism>
<accession>A0A1L7WIW1</accession>
<dbReference type="Pfam" id="PF00026">
    <property type="entry name" value="Asp"/>
    <property type="match status" value="1"/>
</dbReference>
<dbReference type="GO" id="GO:0004190">
    <property type="term" value="F:aspartic-type endopeptidase activity"/>
    <property type="evidence" value="ECO:0007669"/>
    <property type="project" value="InterPro"/>
</dbReference>
<dbReference type="Proteomes" id="UP000184330">
    <property type="component" value="Unassembled WGS sequence"/>
</dbReference>
<comment type="similarity">
    <text evidence="1">Belongs to the peptidase A1 family.</text>
</comment>
<evidence type="ECO:0000256" key="2">
    <source>
        <dbReference type="SAM" id="Phobius"/>
    </source>
</evidence>
<sequence>MHSRRESLFESDVAGVWNRWTVERSTRRVSIAVGSPQQDISVLVSTTSQEILAVGQDACGNSTICGDSRGELFNTSASTSWQDYGSSTAPELGFDGNADHGFDNVELTNGIVASSQTIGVFNQTGYWLGILGLGVAATNLTTLNPPSLLNSLVDSQTIPSHSYGYTAGAHYRLKGVPSSVTLGGYDANRFDSHNISFSLNPAQTPVVALNKISVSASPYSPSDAAPSWSSNPQELMDISEAALFTIDSSTPFLWFPESICQQFENALGLLYDTTLNLYTFGSDQDQYSTLVAWNMTFAFTLSDLPGSANEINITVPYDAFDLELSYPFPGLNATASSPATKYFPLRKAADASVYTIGRAFLQEAYLIVDYERNNFSVYQAQFNADRVSATNLVTISAVSTGTSSSGGTGSISTGTAIGVAIAGSALVITVIVGVGLFIYRSRAGKSSRLQLRRRSNSNRSGLQQLNSESQLKAELDGNGEFVEISSIELPAELPAGAFKEVKELL</sequence>
<dbReference type="PANTHER" id="PTHR47966">
    <property type="entry name" value="BETA-SITE APP-CLEAVING ENZYME, ISOFORM A-RELATED"/>
    <property type="match status" value="1"/>
</dbReference>
<evidence type="ECO:0000259" key="3">
    <source>
        <dbReference type="PROSITE" id="PS51767"/>
    </source>
</evidence>
<dbReference type="Gene3D" id="2.40.70.10">
    <property type="entry name" value="Acid Proteases"/>
    <property type="match status" value="2"/>
</dbReference>
<dbReference type="STRING" id="576137.A0A1L7WIW1"/>
<dbReference type="EMBL" id="FJOG01000003">
    <property type="protein sequence ID" value="CZR52704.1"/>
    <property type="molecule type" value="Genomic_DNA"/>
</dbReference>
<dbReference type="PROSITE" id="PS51767">
    <property type="entry name" value="PEPTIDASE_A1"/>
    <property type="match status" value="1"/>
</dbReference>
<dbReference type="AlphaFoldDB" id="A0A1L7WIW1"/>
<keyword evidence="2" id="KW-0812">Transmembrane</keyword>
<evidence type="ECO:0000313" key="5">
    <source>
        <dbReference type="Proteomes" id="UP000184330"/>
    </source>
</evidence>
<dbReference type="OrthoDB" id="4074350at2759"/>
<keyword evidence="5" id="KW-1185">Reference proteome</keyword>
<dbReference type="InterPro" id="IPR021109">
    <property type="entry name" value="Peptidase_aspartic_dom_sf"/>
</dbReference>
<dbReference type="InterPro" id="IPR033121">
    <property type="entry name" value="PEPTIDASE_A1"/>
</dbReference>
<dbReference type="SUPFAM" id="SSF50630">
    <property type="entry name" value="Acid proteases"/>
    <property type="match status" value="1"/>
</dbReference>
<proteinExistence type="inferred from homology"/>
<keyword evidence="2" id="KW-0472">Membrane</keyword>
<evidence type="ECO:0000256" key="1">
    <source>
        <dbReference type="ARBA" id="ARBA00007447"/>
    </source>
</evidence>
<name>A0A1L7WIW1_9HELO</name>
<dbReference type="InterPro" id="IPR001461">
    <property type="entry name" value="Aspartic_peptidase_A1"/>
</dbReference>
<dbReference type="GO" id="GO:0006508">
    <property type="term" value="P:proteolysis"/>
    <property type="evidence" value="ECO:0007669"/>
    <property type="project" value="InterPro"/>
</dbReference>
<gene>
    <name evidence="4" type="ORF">PAC_02581</name>
</gene>
<reference evidence="4 5" key="1">
    <citation type="submission" date="2016-03" db="EMBL/GenBank/DDBJ databases">
        <authorList>
            <person name="Ploux O."/>
        </authorList>
    </citation>
    <scope>NUCLEOTIDE SEQUENCE [LARGE SCALE GENOMIC DNA]</scope>
    <source>
        <strain evidence="4 5">UAMH 11012</strain>
    </source>
</reference>
<dbReference type="GO" id="GO:0000324">
    <property type="term" value="C:fungal-type vacuole"/>
    <property type="evidence" value="ECO:0007669"/>
    <property type="project" value="TreeGrafter"/>
</dbReference>
<dbReference type="PANTHER" id="PTHR47966:SF51">
    <property type="entry name" value="BETA-SITE APP-CLEAVING ENZYME, ISOFORM A-RELATED"/>
    <property type="match status" value="1"/>
</dbReference>
<feature type="transmembrane region" description="Helical" evidence="2">
    <location>
        <begin position="416"/>
        <end position="439"/>
    </location>
</feature>